<dbReference type="Gene3D" id="3.20.20.70">
    <property type="entry name" value="Aldolase class I"/>
    <property type="match status" value="1"/>
</dbReference>
<feature type="binding site" evidence="10 13">
    <location>
        <begin position="229"/>
        <end position="231"/>
    </location>
    <ligand>
        <name>FMN</name>
        <dbReference type="ChEBI" id="CHEBI:58210"/>
    </ligand>
</feature>
<comment type="catalytic activity">
    <reaction evidence="10">
        <text>5,6-dihydrouridine(20a) in tRNA + NADP(+) = uridine(20a) in tRNA + NADPH + H(+)</text>
        <dbReference type="Rhea" id="RHEA:53344"/>
        <dbReference type="Rhea" id="RHEA-COMP:13535"/>
        <dbReference type="Rhea" id="RHEA-COMP:13536"/>
        <dbReference type="ChEBI" id="CHEBI:15378"/>
        <dbReference type="ChEBI" id="CHEBI:57783"/>
        <dbReference type="ChEBI" id="CHEBI:58349"/>
        <dbReference type="ChEBI" id="CHEBI:65315"/>
        <dbReference type="ChEBI" id="CHEBI:74443"/>
    </reaction>
</comment>
<dbReference type="GO" id="GO:0050660">
    <property type="term" value="F:flavin adenine dinucleotide binding"/>
    <property type="evidence" value="ECO:0007669"/>
    <property type="project" value="InterPro"/>
</dbReference>
<evidence type="ECO:0000256" key="7">
    <source>
        <dbReference type="ARBA" id="ARBA00022884"/>
    </source>
</evidence>
<feature type="site" description="Interacts with tRNA" evidence="10">
    <location>
        <position position="204"/>
    </location>
</feature>
<keyword evidence="13" id="KW-0547">Nucleotide-binding</keyword>
<dbReference type="AlphaFoldDB" id="A9KG09"/>
<evidence type="ECO:0000313" key="15">
    <source>
        <dbReference type="EMBL" id="ABS78105.2"/>
    </source>
</evidence>
<feature type="binding site" evidence="10 13">
    <location>
        <position position="189"/>
    </location>
    <ligand>
        <name>FMN</name>
        <dbReference type="ChEBI" id="CHEBI:58210"/>
    </ligand>
</feature>
<feature type="binding site" evidence="10 13">
    <location>
        <position position="88"/>
    </location>
    <ligand>
        <name>FMN</name>
        <dbReference type="ChEBI" id="CHEBI:58210"/>
    </ligand>
</feature>
<dbReference type="GO" id="GO:0010181">
    <property type="term" value="F:FMN binding"/>
    <property type="evidence" value="ECO:0007669"/>
    <property type="project" value="UniProtKB-UniRule"/>
</dbReference>
<evidence type="ECO:0000256" key="1">
    <source>
        <dbReference type="ARBA" id="ARBA00001917"/>
    </source>
</evidence>
<gene>
    <name evidence="10 15" type="primary">dusA</name>
    <name evidence="15" type="ordered locus">CBUD_0970</name>
</gene>
<evidence type="ECO:0000256" key="2">
    <source>
        <dbReference type="ARBA" id="ARBA00022555"/>
    </source>
</evidence>
<dbReference type="HAMAP" id="MF_02041">
    <property type="entry name" value="DusA_subfam"/>
    <property type="match status" value="1"/>
</dbReference>
<keyword evidence="8 10" id="KW-0560">Oxidoreductase</keyword>
<evidence type="ECO:0000256" key="12">
    <source>
        <dbReference type="PIRSR" id="PIRSR006621-1"/>
    </source>
</evidence>
<dbReference type="InterPro" id="IPR018517">
    <property type="entry name" value="tRNA_hU_synthase_CS"/>
</dbReference>
<dbReference type="FunFam" id="3.20.20.70:FF:000083">
    <property type="entry name" value="tRNA-dihydrouridine(20/20a) synthase"/>
    <property type="match status" value="1"/>
</dbReference>
<protein>
    <recommendedName>
        <fullName evidence="10">tRNA-dihydrouridine(20/20a) synthase</fullName>
        <ecNumber evidence="10">1.3.1.91</ecNumber>
    </recommendedName>
    <alternativeName>
        <fullName evidence="10">U20-specific dihydrouridine synthase</fullName>
        <shortName evidence="10">U20-specific Dus</shortName>
    </alternativeName>
    <alternativeName>
        <fullName evidence="10">tRNA-dihydrouridine synthase A</fullName>
    </alternativeName>
</protein>
<feature type="binding site" evidence="10 13">
    <location>
        <begin position="35"/>
        <end position="37"/>
    </location>
    <ligand>
        <name>FMN</name>
        <dbReference type="ChEBI" id="CHEBI:58210"/>
    </ligand>
</feature>
<reference evidence="15 16" key="1">
    <citation type="journal article" date="2009" name="Infect. Immun.">
        <title>Comparative genomics reveal extensive transposon-mediated genomic plasticity and diversity among potential effector proteins within the genus Coxiella.</title>
        <authorList>
            <person name="Beare P.A."/>
            <person name="Unsworth N."/>
            <person name="Andoh M."/>
            <person name="Voth D.E."/>
            <person name="Omsland A."/>
            <person name="Gilk S.D."/>
            <person name="Williams K.P."/>
            <person name="Sobral B.W."/>
            <person name="Kupko J.J.III."/>
            <person name="Porcella S.F."/>
            <person name="Samuel J.E."/>
            <person name="Heinzen R.A."/>
        </authorList>
    </citation>
    <scope>NUCLEOTIDE SEQUENCE [LARGE SCALE GENOMIC DNA]</scope>
    <source>
        <strain evidence="15 16">Dugway 5J108-111</strain>
    </source>
</reference>
<evidence type="ECO:0000256" key="13">
    <source>
        <dbReference type="PIRSR" id="PIRSR006621-2"/>
    </source>
</evidence>
<dbReference type="PIRSF" id="PIRSF006621">
    <property type="entry name" value="Dus"/>
    <property type="match status" value="1"/>
</dbReference>
<dbReference type="CDD" id="cd02801">
    <property type="entry name" value="DUS_like_FMN"/>
    <property type="match status" value="1"/>
</dbReference>
<dbReference type="InterPro" id="IPR004653">
    <property type="entry name" value="DusA"/>
</dbReference>
<feature type="binding site" evidence="10 13">
    <location>
        <position position="157"/>
    </location>
    <ligand>
        <name>FMN</name>
        <dbReference type="ChEBI" id="CHEBI:58210"/>
    </ligand>
</feature>
<dbReference type="InterPro" id="IPR001269">
    <property type="entry name" value="DUS_fam"/>
</dbReference>
<keyword evidence="2 10" id="KW-0820">tRNA-binding</keyword>
<evidence type="ECO:0000256" key="10">
    <source>
        <dbReference type="HAMAP-Rule" id="MF_02041"/>
    </source>
</evidence>
<keyword evidence="4 10" id="KW-0288">FMN</keyword>
<dbReference type="RefSeq" id="WP_011996855.1">
    <property type="nucleotide sequence ID" value="NC_009727.1"/>
</dbReference>
<keyword evidence="5 10" id="KW-0819">tRNA processing</keyword>
<comment type="catalytic activity">
    <reaction evidence="10">
        <text>5,6-dihydrouridine(20) in tRNA + NADP(+) = uridine(20) in tRNA + NADPH + H(+)</text>
        <dbReference type="Rhea" id="RHEA:53336"/>
        <dbReference type="Rhea" id="RHEA-COMP:13533"/>
        <dbReference type="Rhea" id="RHEA-COMP:13534"/>
        <dbReference type="ChEBI" id="CHEBI:15378"/>
        <dbReference type="ChEBI" id="CHEBI:57783"/>
        <dbReference type="ChEBI" id="CHEBI:58349"/>
        <dbReference type="ChEBI" id="CHEBI:65315"/>
        <dbReference type="ChEBI" id="CHEBI:74443"/>
        <dbReference type="EC" id="1.3.1.91"/>
    </reaction>
</comment>
<feature type="site" description="Interacts with tRNA; defines subfamily-specific binding signature" evidence="10">
    <location>
        <position position="328"/>
    </location>
</feature>
<dbReference type="Pfam" id="PF01207">
    <property type="entry name" value="Dus"/>
    <property type="match status" value="1"/>
</dbReference>
<dbReference type="NCBIfam" id="TIGR00742">
    <property type="entry name" value="yjbN"/>
    <property type="match status" value="1"/>
</dbReference>
<comment type="similarity">
    <text evidence="10">Belongs to the Dus family. DusA subfamily.</text>
</comment>
<evidence type="ECO:0000259" key="14">
    <source>
        <dbReference type="Pfam" id="PF01207"/>
    </source>
</evidence>
<dbReference type="PANTHER" id="PTHR42907">
    <property type="entry name" value="FMN-LINKED OXIDOREDUCTASES SUPERFAMILY PROTEIN"/>
    <property type="match status" value="1"/>
</dbReference>
<keyword evidence="3 10" id="KW-0285">Flavoprotein</keyword>
<sequence length="353" mass="39375">MGAEKATVKETLLLLKIQSIIYNRLMLNRRISIAPMMGCTDRHFRMFMRQISRHVLLYTEMVTTGALLKGKQWRCLDYSPEEHPLALQVGGSDPQSLALCARLAEEKGFDEINLNVGCPSGRVTAGRFGACLLKEAELVADCVAAMSAEVNIPVSVKTRTGVDDQDSYEHLYHFVKTVAEAGCRIFIIHARKAWLKGLSPAENRTVPPLAYPMVYQLKQDFPGLEIIINGGIKTIEAINDHLREVDGVMIGREAYANPLFCAAFDDLSKPVFSLGVADKKQTPLTPKRVLLRYLPYMAKQLANGVPLYAMTRHLNGLFQGQPGAKKWRRFLHENTRREGPIAAIEEALRLASP</sequence>
<evidence type="ECO:0000256" key="11">
    <source>
        <dbReference type="PIRNR" id="PIRNR006621"/>
    </source>
</evidence>
<evidence type="ECO:0000256" key="3">
    <source>
        <dbReference type="ARBA" id="ARBA00022630"/>
    </source>
</evidence>
<evidence type="ECO:0000256" key="9">
    <source>
        <dbReference type="ARBA" id="ARBA00058013"/>
    </source>
</evidence>
<dbReference type="Gene3D" id="1.20.120.1460">
    <property type="match status" value="1"/>
</dbReference>
<dbReference type="SUPFAM" id="SSF51395">
    <property type="entry name" value="FMN-linked oxidoreductases"/>
    <property type="match status" value="1"/>
</dbReference>
<comment type="catalytic activity">
    <reaction evidence="10">
        <text>5,6-dihydrouridine(20a) in tRNA + NAD(+) = uridine(20a) in tRNA + NADH + H(+)</text>
        <dbReference type="Rhea" id="RHEA:53348"/>
        <dbReference type="Rhea" id="RHEA-COMP:13535"/>
        <dbReference type="Rhea" id="RHEA-COMP:13536"/>
        <dbReference type="ChEBI" id="CHEBI:15378"/>
        <dbReference type="ChEBI" id="CHEBI:57540"/>
        <dbReference type="ChEBI" id="CHEBI:57945"/>
        <dbReference type="ChEBI" id="CHEBI:65315"/>
        <dbReference type="ChEBI" id="CHEBI:74443"/>
    </reaction>
</comment>
<feature type="site" description="Interacts with tRNA" evidence="10">
    <location>
        <position position="115"/>
    </location>
</feature>
<comment type="similarity">
    <text evidence="11">Belongs to the dus family.</text>
</comment>
<organism evidence="15 16">
    <name type="scientific">Coxiella burnetii (strain Dugway 5J108-111)</name>
    <dbReference type="NCBI Taxonomy" id="434922"/>
    <lineage>
        <taxon>Bacteria</taxon>
        <taxon>Pseudomonadati</taxon>
        <taxon>Pseudomonadota</taxon>
        <taxon>Gammaproteobacteria</taxon>
        <taxon>Legionellales</taxon>
        <taxon>Coxiellaceae</taxon>
        <taxon>Coxiella</taxon>
    </lineage>
</organism>
<evidence type="ECO:0000256" key="8">
    <source>
        <dbReference type="ARBA" id="ARBA00023002"/>
    </source>
</evidence>
<keyword evidence="6 10" id="KW-0521">NADP</keyword>
<dbReference type="EC" id="1.3.1.91" evidence="10"/>
<comment type="catalytic activity">
    <reaction evidence="10">
        <text>5,6-dihydrouridine(20) in tRNA + NAD(+) = uridine(20) in tRNA + NADH + H(+)</text>
        <dbReference type="Rhea" id="RHEA:53340"/>
        <dbReference type="Rhea" id="RHEA-COMP:13533"/>
        <dbReference type="Rhea" id="RHEA-COMP:13534"/>
        <dbReference type="ChEBI" id="CHEBI:15378"/>
        <dbReference type="ChEBI" id="CHEBI:57540"/>
        <dbReference type="ChEBI" id="CHEBI:57945"/>
        <dbReference type="ChEBI" id="CHEBI:65315"/>
        <dbReference type="ChEBI" id="CHEBI:74443"/>
        <dbReference type="EC" id="1.3.1.91"/>
    </reaction>
</comment>
<evidence type="ECO:0000256" key="6">
    <source>
        <dbReference type="ARBA" id="ARBA00022857"/>
    </source>
</evidence>
<comment type="caution">
    <text evidence="10">Lacks conserved residue(s) required for the propagation of feature annotation.</text>
</comment>
<dbReference type="GO" id="GO:0102266">
    <property type="term" value="F:tRNA-dihydrouridine20a synthase activity"/>
    <property type="evidence" value="ECO:0007669"/>
    <property type="project" value="RHEA"/>
</dbReference>
<dbReference type="GO" id="GO:0000049">
    <property type="term" value="F:tRNA binding"/>
    <property type="evidence" value="ECO:0007669"/>
    <property type="project" value="UniProtKB-UniRule"/>
</dbReference>
<comment type="function">
    <text evidence="9 10">Catalyzes the synthesis of 5,6-dihydrouridine (D), a modified base found in the D-loop of most tRNAs, via the reduction of the C5-C6 double bond in target uridines. Specifically modifies U20 and U20a in tRNAs.</text>
</comment>
<proteinExistence type="inferred from homology"/>
<dbReference type="InterPro" id="IPR035587">
    <property type="entry name" value="DUS-like_FMN-bd"/>
</dbReference>
<dbReference type="Proteomes" id="UP000008555">
    <property type="component" value="Chromosome"/>
</dbReference>
<dbReference type="PANTHER" id="PTHR42907:SF1">
    <property type="entry name" value="FMN-LINKED OXIDOREDUCTASES SUPERFAMILY PROTEIN"/>
    <property type="match status" value="1"/>
</dbReference>
<keyword evidence="7 10" id="KW-0694">RNA-binding</keyword>
<evidence type="ECO:0000256" key="4">
    <source>
        <dbReference type="ARBA" id="ARBA00022643"/>
    </source>
</evidence>
<dbReference type="EMBL" id="CP000733">
    <property type="protein sequence ID" value="ABS78105.2"/>
    <property type="molecule type" value="Genomic_DNA"/>
</dbReference>
<feature type="binding site" evidence="10 13">
    <location>
        <begin position="251"/>
        <end position="252"/>
    </location>
    <ligand>
        <name>FMN</name>
        <dbReference type="ChEBI" id="CHEBI:58210"/>
    </ligand>
</feature>
<dbReference type="HOGENOM" id="CLU_013299_2_1_6"/>
<evidence type="ECO:0000313" key="16">
    <source>
        <dbReference type="Proteomes" id="UP000008555"/>
    </source>
</evidence>
<dbReference type="InterPro" id="IPR013785">
    <property type="entry name" value="Aldolase_TIM"/>
</dbReference>
<dbReference type="GO" id="GO:0102264">
    <property type="term" value="F:tRNA-dihydrouridine20 synthase activity"/>
    <property type="evidence" value="ECO:0007669"/>
    <property type="project" value="UniProtKB-EC"/>
</dbReference>
<accession>A9KG09</accession>
<evidence type="ECO:0000256" key="5">
    <source>
        <dbReference type="ARBA" id="ARBA00022694"/>
    </source>
</evidence>
<feature type="domain" description="DUS-like FMN-binding" evidence="14">
    <location>
        <begin position="33"/>
        <end position="346"/>
    </location>
</feature>
<name>A9KG09_COXBN</name>
<comment type="cofactor">
    <cofactor evidence="1 10 11 13">
        <name>FMN</name>
        <dbReference type="ChEBI" id="CHEBI:58210"/>
    </cofactor>
</comment>
<feature type="active site" description="Proton donor" evidence="10 12">
    <location>
        <position position="118"/>
    </location>
</feature>
<dbReference type="NCBIfam" id="NF008774">
    <property type="entry name" value="PRK11815.1"/>
    <property type="match status" value="1"/>
</dbReference>
<dbReference type="PROSITE" id="PS01136">
    <property type="entry name" value="UPF0034"/>
    <property type="match status" value="1"/>
</dbReference>
<dbReference type="KEGG" id="cbd:CBUD_0970"/>